<dbReference type="EMBL" id="JAAKZH010000003">
    <property type="protein sequence ID" value="NGO64235.1"/>
    <property type="molecule type" value="Genomic_DNA"/>
</dbReference>
<dbReference type="RefSeq" id="WP_162760627.1">
    <property type="nucleotide sequence ID" value="NZ_CP048427.1"/>
</dbReference>
<dbReference type="Proteomes" id="UP000477849">
    <property type="component" value="Unassembled WGS sequence"/>
</dbReference>
<keyword evidence="2" id="KW-1185">Reference proteome</keyword>
<dbReference type="Pfam" id="PF14354">
    <property type="entry name" value="Lar_restr_allev"/>
    <property type="match status" value="1"/>
</dbReference>
<evidence type="ECO:0000313" key="2">
    <source>
        <dbReference type="Proteomes" id="UP000477849"/>
    </source>
</evidence>
<dbReference type="AlphaFoldDB" id="A0A6M1RZD9"/>
<reference evidence="1 2" key="1">
    <citation type="submission" date="2020-02" db="EMBL/GenBank/DDBJ databases">
        <title>Genome sequence of the type strain CCBAU10050 of Rhizobium daejeonense.</title>
        <authorList>
            <person name="Gao J."/>
            <person name="Sun J."/>
        </authorList>
    </citation>
    <scope>NUCLEOTIDE SEQUENCE [LARGE SCALE GENOMIC DNA]</scope>
    <source>
        <strain evidence="1 2">CCBAU10050</strain>
    </source>
</reference>
<proteinExistence type="predicted"/>
<dbReference type="InterPro" id="IPR019908">
    <property type="entry name" value="Toxin_RalR"/>
</dbReference>
<dbReference type="NCBIfam" id="TIGR03655">
    <property type="entry name" value="anti_R_Lar"/>
    <property type="match status" value="1"/>
</dbReference>
<organism evidence="1 2">
    <name type="scientific">Rhizobium daejeonense</name>
    <dbReference type="NCBI Taxonomy" id="240521"/>
    <lineage>
        <taxon>Bacteria</taxon>
        <taxon>Pseudomonadati</taxon>
        <taxon>Pseudomonadota</taxon>
        <taxon>Alphaproteobacteria</taxon>
        <taxon>Hyphomicrobiales</taxon>
        <taxon>Rhizobiaceae</taxon>
        <taxon>Rhizobium/Agrobacterium group</taxon>
        <taxon>Rhizobium</taxon>
    </lineage>
</organism>
<gene>
    <name evidence="1" type="ORF">G6N76_11155</name>
</gene>
<protein>
    <submittedName>
        <fullName evidence="1">Restriction alleviation protein, Lar family</fullName>
    </submittedName>
</protein>
<accession>A0A6M1RZD9</accession>
<comment type="caution">
    <text evidence="1">The sequence shown here is derived from an EMBL/GenBank/DDBJ whole genome shotgun (WGS) entry which is preliminary data.</text>
</comment>
<sequence>MARLPKLKPCPFCGERDAFVERADFSSAYVFCNSCSGKGPTECQESDYEETPGERAAIHAWNKRKRASKNKEAV</sequence>
<name>A0A6M1RZD9_9HYPH</name>
<evidence type="ECO:0000313" key="1">
    <source>
        <dbReference type="EMBL" id="NGO64235.1"/>
    </source>
</evidence>